<protein>
    <submittedName>
        <fullName evidence="1">Uncharacterized protein</fullName>
    </submittedName>
</protein>
<name>A0A0V1FWH7_TRIPS</name>
<accession>A0A0V1FWH7</accession>
<organism evidence="1 2">
    <name type="scientific">Trichinella pseudospiralis</name>
    <name type="common">Parasitic roundworm</name>
    <dbReference type="NCBI Taxonomy" id="6337"/>
    <lineage>
        <taxon>Eukaryota</taxon>
        <taxon>Metazoa</taxon>
        <taxon>Ecdysozoa</taxon>
        <taxon>Nematoda</taxon>
        <taxon>Enoplea</taxon>
        <taxon>Dorylaimia</taxon>
        <taxon>Trichinellida</taxon>
        <taxon>Trichinellidae</taxon>
        <taxon>Trichinella</taxon>
    </lineage>
</organism>
<reference evidence="1 2" key="1">
    <citation type="submission" date="2015-01" db="EMBL/GenBank/DDBJ databases">
        <title>Evolution of Trichinella species and genotypes.</title>
        <authorList>
            <person name="Korhonen P.K."/>
            <person name="Edoardo P."/>
            <person name="Giuseppe L.R."/>
            <person name="Gasser R.B."/>
        </authorList>
    </citation>
    <scope>NUCLEOTIDE SEQUENCE [LARGE SCALE GENOMIC DNA]</scope>
    <source>
        <strain evidence="1">ISS470</strain>
    </source>
</reference>
<proteinExistence type="predicted"/>
<keyword evidence="2" id="KW-1185">Reference proteome</keyword>
<sequence>MFIKKYNRTNGPLSVVLVFVMTGADRVRHALLTRRNTTTIFNDQRPEVNASLRSIVRIFSRPVF</sequence>
<dbReference type="Proteomes" id="UP000054995">
    <property type="component" value="Unassembled WGS sequence"/>
</dbReference>
<comment type="caution">
    <text evidence="1">The sequence shown here is derived from an EMBL/GenBank/DDBJ whole genome shotgun (WGS) entry which is preliminary data.</text>
</comment>
<dbReference type="AlphaFoldDB" id="A0A0V1FWH7"/>
<evidence type="ECO:0000313" key="2">
    <source>
        <dbReference type="Proteomes" id="UP000054995"/>
    </source>
</evidence>
<dbReference type="EMBL" id="JYDT01000022">
    <property type="protein sequence ID" value="KRY90372.1"/>
    <property type="molecule type" value="Genomic_DNA"/>
</dbReference>
<gene>
    <name evidence="1" type="ORF">T4D_5398</name>
</gene>
<evidence type="ECO:0000313" key="1">
    <source>
        <dbReference type="EMBL" id="KRY90372.1"/>
    </source>
</evidence>